<comment type="pathway">
    <text evidence="5">Cofactor biosynthesis; pyridoxine 5'-phosphate biosynthesis; pyridoxine 5'-phosphate from D-erythrose 4-phosphate: step 2/5.</text>
</comment>
<dbReference type="Pfam" id="PF02826">
    <property type="entry name" value="2-Hacid_dh_C"/>
    <property type="match status" value="1"/>
</dbReference>
<dbReference type="Gene3D" id="3.40.50.720">
    <property type="entry name" value="NAD(P)-binding Rossmann-like Domain"/>
    <property type="match status" value="2"/>
</dbReference>
<dbReference type="GO" id="GO:0046983">
    <property type="term" value="F:protein dimerization activity"/>
    <property type="evidence" value="ECO:0007669"/>
    <property type="project" value="InterPro"/>
</dbReference>
<dbReference type="InterPro" id="IPR036291">
    <property type="entry name" value="NAD(P)-bd_dom_sf"/>
</dbReference>
<comment type="catalytic activity">
    <reaction evidence="5">
        <text>4-phospho-D-erythronate + NAD(+) = (R)-3-hydroxy-2-oxo-4-phosphooxybutanoate + NADH + H(+)</text>
        <dbReference type="Rhea" id="RHEA:18829"/>
        <dbReference type="ChEBI" id="CHEBI:15378"/>
        <dbReference type="ChEBI" id="CHEBI:57540"/>
        <dbReference type="ChEBI" id="CHEBI:57945"/>
        <dbReference type="ChEBI" id="CHEBI:58538"/>
        <dbReference type="ChEBI" id="CHEBI:58766"/>
        <dbReference type="EC" id="1.1.1.290"/>
    </reaction>
</comment>
<keyword evidence="10" id="KW-1185">Reference proteome</keyword>
<dbReference type="InterPro" id="IPR029752">
    <property type="entry name" value="D-isomer_DH_CS1"/>
</dbReference>
<comment type="similarity">
    <text evidence="5">Belongs to the D-isomer specific 2-hydroxyacid dehydrogenase family. PdxB subfamily.</text>
</comment>
<keyword evidence="2 5" id="KW-0560">Oxidoreductase</keyword>
<keyword evidence="4 5" id="KW-0664">Pyridoxine biosynthesis</keyword>
<dbReference type="CDD" id="cd12158">
    <property type="entry name" value="ErythrP_dh"/>
    <property type="match status" value="1"/>
</dbReference>
<feature type="binding site" evidence="5">
    <location>
        <position position="67"/>
    </location>
    <ligand>
        <name>substrate</name>
    </ligand>
</feature>
<dbReference type="GO" id="GO:0051287">
    <property type="term" value="F:NAD binding"/>
    <property type="evidence" value="ECO:0007669"/>
    <property type="project" value="InterPro"/>
</dbReference>
<dbReference type="PANTHER" id="PTHR10996">
    <property type="entry name" value="2-HYDROXYACID DEHYDROGENASE-RELATED"/>
    <property type="match status" value="1"/>
</dbReference>
<dbReference type="GO" id="GO:0033711">
    <property type="term" value="F:4-phosphoerythronate dehydrogenase activity"/>
    <property type="evidence" value="ECO:0007669"/>
    <property type="project" value="UniProtKB-EC"/>
</dbReference>
<dbReference type="InterPro" id="IPR020921">
    <property type="entry name" value="Erythronate-4-P_DHase"/>
</dbReference>
<comment type="caution">
    <text evidence="5">Lacks conserved residue(s) required for the propagation of feature annotation.</text>
</comment>
<comment type="function">
    <text evidence="5">Catalyzes the oxidation of erythronate-4-phosphate to 3-hydroxy-2-oxo-4-phosphonooxybutanoate.</text>
</comment>
<organism evidence="9 10">
    <name type="scientific">Pseudoalteromonas ulvae</name>
    <dbReference type="NCBI Taxonomy" id="107327"/>
    <lineage>
        <taxon>Bacteria</taxon>
        <taxon>Pseudomonadati</taxon>
        <taxon>Pseudomonadota</taxon>
        <taxon>Gammaproteobacteria</taxon>
        <taxon>Alteromonadales</taxon>
        <taxon>Pseudoalteromonadaceae</taxon>
        <taxon>Pseudoalteromonas</taxon>
    </lineage>
</organism>
<evidence type="ECO:0000259" key="7">
    <source>
        <dbReference type="Pfam" id="PF02826"/>
    </source>
</evidence>
<reference evidence="9 10" key="1">
    <citation type="submission" date="2017-02" db="EMBL/GenBank/DDBJ databases">
        <title>Pseudoalteromonas ulvae TC14 Genome.</title>
        <authorList>
            <person name="Molmeret M."/>
        </authorList>
    </citation>
    <scope>NUCLEOTIDE SEQUENCE [LARGE SCALE GENOMIC DNA]</scope>
    <source>
        <strain evidence="9">TC14</strain>
    </source>
</reference>
<dbReference type="EC" id="1.1.1.290" evidence="5"/>
<dbReference type="GO" id="GO:0005829">
    <property type="term" value="C:cytosol"/>
    <property type="evidence" value="ECO:0007669"/>
    <property type="project" value="TreeGrafter"/>
</dbReference>
<evidence type="ECO:0000256" key="4">
    <source>
        <dbReference type="ARBA" id="ARBA00023096"/>
    </source>
</evidence>
<comment type="subcellular location">
    <subcellularLocation>
        <location evidence="5">Cytoplasm</location>
    </subcellularLocation>
</comment>
<evidence type="ECO:0000256" key="5">
    <source>
        <dbReference type="HAMAP-Rule" id="MF_01825"/>
    </source>
</evidence>
<comment type="subunit">
    <text evidence="5">Homodimer.</text>
</comment>
<evidence type="ECO:0000259" key="6">
    <source>
        <dbReference type="Pfam" id="PF00389"/>
    </source>
</evidence>
<dbReference type="PROSITE" id="PS00065">
    <property type="entry name" value="D_2_HYDROXYACID_DH_1"/>
    <property type="match status" value="1"/>
</dbReference>
<dbReference type="RefSeq" id="WP_086743746.1">
    <property type="nucleotide sequence ID" value="NZ_MWPV01000002.1"/>
</dbReference>
<dbReference type="InterPro" id="IPR029753">
    <property type="entry name" value="D-isomer_DH_CS"/>
</dbReference>
<protein>
    <recommendedName>
        <fullName evidence="5">Erythronate-4-phosphate dehydrogenase</fullName>
        <ecNumber evidence="5">1.1.1.290</ecNumber>
    </recommendedName>
</protein>
<keyword evidence="1 5" id="KW-0963">Cytoplasm</keyword>
<evidence type="ECO:0000313" key="9">
    <source>
        <dbReference type="EMBL" id="OUL58443.1"/>
    </source>
</evidence>
<evidence type="ECO:0000313" key="10">
    <source>
        <dbReference type="Proteomes" id="UP000194841"/>
    </source>
</evidence>
<gene>
    <name evidence="5" type="primary">pdxB</name>
    <name evidence="9" type="ORF">B1199_08940</name>
</gene>
<dbReference type="Pfam" id="PF00389">
    <property type="entry name" value="2-Hacid_dh"/>
    <property type="match status" value="1"/>
</dbReference>
<feature type="domain" description="D-isomer specific 2-hydroxyacid dehydrogenase catalytic" evidence="6">
    <location>
        <begin position="21"/>
        <end position="281"/>
    </location>
</feature>
<sequence length="379" mass="42054">MKILADQNMPLVEEYFAHLGHVTRFDGRSLTAEQLKGVDILLIRSVTPVNEALLRFADQLKFVGTATIGTDHVDQDELAKRNIAFTNAPGCNAVAVAEFVISALCALSQQYHFELSDKVVGIVGVGNIGIRLHRKLQAIGIKTLLCDPFVQEQYPELQFVELSQLFQQVDVISFHVPLIKDGPHATKHLLNEQTLSSLKPNAIVINASRGDVIDNLALNAYLSEPHQHHVVLDVWENEPTINTQLLDKVDFASVHIAGHTLEGKARGTQMLYQALSAQLDTPAELQLSDFLPTPAITNMTVSASFEVKNLPQLVHSVYDIRRDDGIVRAELQKKGFDFLRKNYPIRREFSALTLECATDEQALMLSELGFTTSNTALLK</sequence>
<feature type="domain" description="Erythronate-4-phosphate dehydrogenase dimerisation" evidence="8">
    <location>
        <begin position="290"/>
        <end position="369"/>
    </location>
</feature>
<feature type="binding site" evidence="5">
    <location>
        <position position="258"/>
    </location>
    <ligand>
        <name>NAD(+)</name>
        <dbReference type="ChEBI" id="CHEBI:57540"/>
    </ligand>
</feature>
<dbReference type="InterPro" id="IPR024531">
    <property type="entry name" value="Erythronate-4-P_DHase_dimer"/>
</dbReference>
<dbReference type="InterPro" id="IPR006140">
    <property type="entry name" value="D-isomer_DH_NAD-bd"/>
</dbReference>
<feature type="active site" description="Proton donor" evidence="5">
    <location>
        <position position="255"/>
    </location>
</feature>
<dbReference type="HAMAP" id="MF_01825">
    <property type="entry name" value="PdxB"/>
    <property type="match status" value="1"/>
</dbReference>
<feature type="active site" evidence="5">
    <location>
        <position position="209"/>
    </location>
</feature>
<feature type="binding site" evidence="5">
    <location>
        <begin position="207"/>
        <end position="209"/>
    </location>
    <ligand>
        <name>NAD(+)</name>
        <dbReference type="ChEBI" id="CHEBI:57540"/>
    </ligand>
</feature>
<keyword evidence="3 5" id="KW-0520">NAD</keyword>
<evidence type="ECO:0000256" key="1">
    <source>
        <dbReference type="ARBA" id="ARBA00022490"/>
    </source>
</evidence>
<feature type="domain" description="D-isomer specific 2-hydroxyacid dehydrogenase NAD-binding" evidence="7">
    <location>
        <begin position="110"/>
        <end position="256"/>
    </location>
</feature>
<dbReference type="GO" id="GO:0016618">
    <property type="term" value="F:hydroxypyruvate reductase [NAD(P)H] activity"/>
    <property type="evidence" value="ECO:0007669"/>
    <property type="project" value="TreeGrafter"/>
</dbReference>
<dbReference type="PROSITE" id="PS00671">
    <property type="entry name" value="D_2_HYDROXYACID_DH_3"/>
    <property type="match status" value="1"/>
</dbReference>
<dbReference type="OrthoDB" id="9770208at2"/>
<dbReference type="EMBL" id="MWPV01000002">
    <property type="protein sequence ID" value="OUL58443.1"/>
    <property type="molecule type" value="Genomic_DNA"/>
</dbReference>
<proteinExistence type="inferred from homology"/>
<dbReference type="InterPro" id="IPR038251">
    <property type="entry name" value="PdxB_dimer_sf"/>
</dbReference>
<evidence type="ECO:0000256" key="3">
    <source>
        <dbReference type="ARBA" id="ARBA00023027"/>
    </source>
</evidence>
<feature type="active site" evidence="5">
    <location>
        <position position="238"/>
    </location>
</feature>
<comment type="caution">
    <text evidence="9">The sequence shown here is derived from an EMBL/GenBank/DDBJ whole genome shotgun (WGS) entry which is preliminary data.</text>
</comment>
<dbReference type="Proteomes" id="UP000194841">
    <property type="component" value="Unassembled WGS sequence"/>
</dbReference>
<evidence type="ECO:0000259" key="8">
    <source>
        <dbReference type="Pfam" id="PF11890"/>
    </source>
</evidence>
<dbReference type="GO" id="GO:0008615">
    <property type="term" value="P:pyridoxine biosynthetic process"/>
    <property type="evidence" value="ECO:0007669"/>
    <property type="project" value="UniProtKB-UniRule"/>
</dbReference>
<feature type="binding site" evidence="5">
    <location>
        <position position="45"/>
    </location>
    <ligand>
        <name>substrate</name>
    </ligand>
</feature>
<dbReference type="GO" id="GO:0030267">
    <property type="term" value="F:glyoxylate reductase (NADPH) activity"/>
    <property type="evidence" value="ECO:0007669"/>
    <property type="project" value="TreeGrafter"/>
</dbReference>
<dbReference type="Pfam" id="PF11890">
    <property type="entry name" value="DUF3410"/>
    <property type="match status" value="1"/>
</dbReference>
<dbReference type="InterPro" id="IPR050223">
    <property type="entry name" value="D-isomer_2-hydroxyacid_DH"/>
</dbReference>
<feature type="binding site" evidence="5">
    <location>
        <position position="233"/>
    </location>
    <ligand>
        <name>NAD(+)</name>
        <dbReference type="ChEBI" id="CHEBI:57540"/>
    </ligand>
</feature>
<dbReference type="SUPFAM" id="SSF51735">
    <property type="entry name" value="NAD(P)-binding Rossmann-fold domains"/>
    <property type="match status" value="1"/>
</dbReference>
<accession>A0A244CS64</accession>
<dbReference type="Gene3D" id="3.30.1370.170">
    <property type="match status" value="1"/>
</dbReference>
<dbReference type="SUPFAM" id="SSF52283">
    <property type="entry name" value="Formate/glycerate dehydrogenase catalytic domain-like"/>
    <property type="match status" value="1"/>
</dbReference>
<feature type="binding site" evidence="5">
    <location>
        <position position="147"/>
    </location>
    <ligand>
        <name>NAD(+)</name>
        <dbReference type="ChEBI" id="CHEBI:57540"/>
    </ligand>
</feature>
<name>A0A244CS64_PSEDV</name>
<dbReference type="InterPro" id="IPR006139">
    <property type="entry name" value="D-isomer_2_OHA_DH_cat_dom"/>
</dbReference>
<dbReference type="UniPathway" id="UPA00244">
    <property type="reaction ID" value="UER00310"/>
</dbReference>
<evidence type="ECO:0000256" key="2">
    <source>
        <dbReference type="ARBA" id="ARBA00023002"/>
    </source>
</evidence>
<dbReference type="AlphaFoldDB" id="A0A244CS64"/>